<evidence type="ECO:0008006" key="4">
    <source>
        <dbReference type="Google" id="ProtNLM"/>
    </source>
</evidence>
<dbReference type="RefSeq" id="WP_190469620.1">
    <property type="nucleotide sequence ID" value="NZ_JACJPW010000071.1"/>
</dbReference>
<sequence length="279" mass="29493">MNLQKNPVLLSLIASGALTVFIAPSQAFNFTNGTSLGTCVILVDFTTNNTNLLVGKDIDQIPKCETDDGFKLEAGGGLMQGKYFKDRSAVDDGFQGNVKSVGVSNGEPFNPDIPAGINFGEYIDLTLPEGGGILKSLDLGALYPLGEFGQQVYEIAAAAPNISGIAGTLTIKDKSTAVWSWMDGSREIKAISNSTDRKSDIQGGGWYSISNPFADTFLTSLRLAPVSQPGVPPLSVQNSDFGLVGAEFEKVDEPTAFAGLALVGAFLMNVCRRKARKIG</sequence>
<comment type="caution">
    <text evidence="2">The sequence shown here is derived from an EMBL/GenBank/DDBJ whole genome shotgun (WGS) entry which is preliminary data.</text>
</comment>
<protein>
    <recommendedName>
        <fullName evidence="4">PEP-CTERM sorting domain-containing protein</fullName>
    </recommendedName>
</protein>
<reference evidence="2" key="2">
    <citation type="submission" date="2020-08" db="EMBL/GenBank/DDBJ databases">
        <authorList>
            <person name="Chen M."/>
            <person name="Teng W."/>
            <person name="Zhao L."/>
            <person name="Hu C."/>
            <person name="Zhou Y."/>
            <person name="Han B."/>
            <person name="Song L."/>
            <person name="Shu W."/>
        </authorList>
    </citation>
    <scope>NUCLEOTIDE SEQUENCE</scope>
    <source>
        <strain evidence="2">FACHB-1375</strain>
    </source>
</reference>
<proteinExistence type="predicted"/>
<name>A0A926ZI45_9CYAN</name>
<keyword evidence="3" id="KW-1185">Reference proteome</keyword>
<gene>
    <name evidence="2" type="ORF">H6G03_23660</name>
</gene>
<evidence type="ECO:0000313" key="3">
    <source>
        <dbReference type="Proteomes" id="UP000641646"/>
    </source>
</evidence>
<keyword evidence="1" id="KW-0732">Signal</keyword>
<dbReference type="EMBL" id="JACJPW010000071">
    <property type="protein sequence ID" value="MBD2184028.1"/>
    <property type="molecule type" value="Genomic_DNA"/>
</dbReference>
<dbReference type="AlphaFoldDB" id="A0A926ZI45"/>
<evidence type="ECO:0000313" key="2">
    <source>
        <dbReference type="EMBL" id="MBD2184028.1"/>
    </source>
</evidence>
<accession>A0A926ZI45</accession>
<organism evidence="2 3">
    <name type="scientific">Aerosakkonema funiforme FACHB-1375</name>
    <dbReference type="NCBI Taxonomy" id="2949571"/>
    <lineage>
        <taxon>Bacteria</taxon>
        <taxon>Bacillati</taxon>
        <taxon>Cyanobacteriota</taxon>
        <taxon>Cyanophyceae</taxon>
        <taxon>Oscillatoriophycideae</taxon>
        <taxon>Aerosakkonematales</taxon>
        <taxon>Aerosakkonemataceae</taxon>
        <taxon>Aerosakkonema</taxon>
    </lineage>
</organism>
<feature type="signal peptide" evidence="1">
    <location>
        <begin position="1"/>
        <end position="27"/>
    </location>
</feature>
<reference evidence="2" key="1">
    <citation type="journal article" date="2015" name="ISME J.">
        <title>Draft Genome Sequence of Streptomyces incarnatus NRRL8089, which Produces the Nucleoside Antibiotic Sinefungin.</title>
        <authorList>
            <person name="Oshima K."/>
            <person name="Hattori M."/>
            <person name="Shimizu H."/>
            <person name="Fukuda K."/>
            <person name="Nemoto M."/>
            <person name="Inagaki K."/>
            <person name="Tamura T."/>
        </authorList>
    </citation>
    <scope>NUCLEOTIDE SEQUENCE</scope>
    <source>
        <strain evidence="2">FACHB-1375</strain>
    </source>
</reference>
<evidence type="ECO:0000256" key="1">
    <source>
        <dbReference type="SAM" id="SignalP"/>
    </source>
</evidence>
<feature type="chain" id="PRO_5036788951" description="PEP-CTERM sorting domain-containing protein" evidence="1">
    <location>
        <begin position="28"/>
        <end position="279"/>
    </location>
</feature>
<dbReference type="Proteomes" id="UP000641646">
    <property type="component" value="Unassembled WGS sequence"/>
</dbReference>